<keyword evidence="9" id="KW-0472">Membrane</keyword>
<dbReference type="GO" id="GO:0016705">
    <property type="term" value="F:oxidoreductase activity, acting on paired donors, with incorporation or reduction of molecular oxygen"/>
    <property type="evidence" value="ECO:0007669"/>
    <property type="project" value="InterPro"/>
</dbReference>
<keyword evidence="6 8" id="KW-0503">Monooxygenase</keyword>
<keyword evidence="10" id="KW-1185">Reference proteome</keyword>
<proteinExistence type="inferred from homology"/>
<evidence type="ECO:0000256" key="4">
    <source>
        <dbReference type="ARBA" id="ARBA00023002"/>
    </source>
</evidence>
<evidence type="ECO:0000256" key="3">
    <source>
        <dbReference type="ARBA" id="ARBA00022723"/>
    </source>
</evidence>
<comment type="cofactor">
    <cofactor evidence="1 7">
        <name>heme</name>
        <dbReference type="ChEBI" id="CHEBI:30413"/>
    </cofactor>
</comment>
<dbReference type="CDD" id="cd20617">
    <property type="entry name" value="CYP1_2-like"/>
    <property type="match status" value="1"/>
</dbReference>
<keyword evidence="9" id="KW-1133">Transmembrane helix</keyword>
<keyword evidence="5 7" id="KW-0408">Iron</keyword>
<evidence type="ECO:0000256" key="1">
    <source>
        <dbReference type="ARBA" id="ARBA00001971"/>
    </source>
</evidence>
<reference evidence="10" key="1">
    <citation type="submission" date="2014-07" db="EMBL/GenBank/DDBJ databases">
        <authorList>
            <person name="Martin A.A"/>
            <person name="De Silva N."/>
        </authorList>
    </citation>
    <scope>NUCLEOTIDE SEQUENCE</scope>
</reference>
<dbReference type="STRING" id="75913.A0A0K0EZ54"/>
<accession>A0A0K0EZ54</accession>
<dbReference type="InterPro" id="IPR002401">
    <property type="entry name" value="Cyt_P450_E_grp-I"/>
</dbReference>
<reference evidence="11" key="2">
    <citation type="submission" date="2015-08" db="UniProtKB">
        <authorList>
            <consortium name="WormBaseParasite"/>
        </authorList>
    </citation>
    <scope>IDENTIFICATION</scope>
</reference>
<comment type="similarity">
    <text evidence="2 8">Belongs to the cytochrome P450 family.</text>
</comment>
<dbReference type="GO" id="GO:0005506">
    <property type="term" value="F:iron ion binding"/>
    <property type="evidence" value="ECO:0007669"/>
    <property type="project" value="InterPro"/>
</dbReference>
<dbReference type="PANTHER" id="PTHR24284:SF1">
    <property type="entry name" value="CYTOCHROME P450 FAMILY"/>
    <property type="match status" value="1"/>
</dbReference>
<feature type="binding site" description="axial binding residue" evidence="7">
    <location>
        <position position="453"/>
    </location>
    <ligand>
        <name>heme</name>
        <dbReference type="ChEBI" id="CHEBI:30413"/>
    </ligand>
    <ligandPart>
        <name>Fe</name>
        <dbReference type="ChEBI" id="CHEBI:18248"/>
    </ligandPart>
</feature>
<keyword evidence="7 8" id="KW-0349">Heme</keyword>
<dbReference type="Proteomes" id="UP000035680">
    <property type="component" value="Unassembled WGS sequence"/>
</dbReference>
<protein>
    <submittedName>
        <fullName evidence="11">Cytochrome P450 18a1 (inferred by orthology to a D. melanogaster protein)</fullName>
    </submittedName>
</protein>
<dbReference type="InterPro" id="IPR017972">
    <property type="entry name" value="Cyt_P450_CS"/>
</dbReference>
<organism evidence="10 11">
    <name type="scientific">Strongyloides venezuelensis</name>
    <name type="common">Threadworm</name>
    <dbReference type="NCBI Taxonomy" id="75913"/>
    <lineage>
        <taxon>Eukaryota</taxon>
        <taxon>Metazoa</taxon>
        <taxon>Ecdysozoa</taxon>
        <taxon>Nematoda</taxon>
        <taxon>Chromadorea</taxon>
        <taxon>Rhabditida</taxon>
        <taxon>Tylenchina</taxon>
        <taxon>Panagrolaimomorpha</taxon>
        <taxon>Strongyloidoidea</taxon>
        <taxon>Strongyloididae</taxon>
        <taxon>Strongyloides</taxon>
    </lineage>
</organism>
<keyword evidence="4 8" id="KW-0560">Oxidoreductase</keyword>
<dbReference type="PANTHER" id="PTHR24284">
    <property type="entry name" value="CYTOCHROME P450 FAMILY"/>
    <property type="match status" value="1"/>
</dbReference>
<name>A0A0K0EZ54_STRVS</name>
<evidence type="ECO:0000313" key="10">
    <source>
        <dbReference type="Proteomes" id="UP000035680"/>
    </source>
</evidence>
<evidence type="ECO:0000256" key="8">
    <source>
        <dbReference type="RuleBase" id="RU000461"/>
    </source>
</evidence>
<keyword evidence="9" id="KW-0812">Transmembrane</keyword>
<dbReference type="WBParaSite" id="SVE_0181300.1">
    <property type="protein sequence ID" value="SVE_0181300.1"/>
    <property type="gene ID" value="SVE_0181300"/>
</dbReference>
<dbReference type="InterPro" id="IPR001128">
    <property type="entry name" value="Cyt_P450"/>
</dbReference>
<dbReference type="GO" id="GO:0004497">
    <property type="term" value="F:monooxygenase activity"/>
    <property type="evidence" value="ECO:0007669"/>
    <property type="project" value="UniProtKB-KW"/>
</dbReference>
<evidence type="ECO:0000256" key="9">
    <source>
        <dbReference type="SAM" id="Phobius"/>
    </source>
</evidence>
<dbReference type="GO" id="GO:0020037">
    <property type="term" value="F:heme binding"/>
    <property type="evidence" value="ECO:0007669"/>
    <property type="project" value="InterPro"/>
</dbReference>
<dbReference type="InterPro" id="IPR036396">
    <property type="entry name" value="Cyt_P450_sf"/>
</dbReference>
<evidence type="ECO:0000313" key="11">
    <source>
        <dbReference type="WBParaSite" id="SVE_0181300.1"/>
    </source>
</evidence>
<evidence type="ECO:0000256" key="2">
    <source>
        <dbReference type="ARBA" id="ARBA00010617"/>
    </source>
</evidence>
<dbReference type="PRINTS" id="PR00385">
    <property type="entry name" value="P450"/>
</dbReference>
<dbReference type="Pfam" id="PF00067">
    <property type="entry name" value="p450"/>
    <property type="match status" value="1"/>
</dbReference>
<dbReference type="PROSITE" id="PS00086">
    <property type="entry name" value="CYTOCHROME_P450"/>
    <property type="match status" value="1"/>
</dbReference>
<dbReference type="Gene3D" id="1.10.630.10">
    <property type="entry name" value="Cytochrome P450"/>
    <property type="match status" value="1"/>
</dbReference>
<evidence type="ECO:0000256" key="6">
    <source>
        <dbReference type="ARBA" id="ARBA00023033"/>
    </source>
</evidence>
<feature type="transmembrane region" description="Helical" evidence="9">
    <location>
        <begin position="12"/>
        <end position="34"/>
    </location>
</feature>
<evidence type="ECO:0000256" key="5">
    <source>
        <dbReference type="ARBA" id="ARBA00023004"/>
    </source>
</evidence>
<evidence type="ECO:0000256" key="7">
    <source>
        <dbReference type="PIRSR" id="PIRSR602401-1"/>
    </source>
</evidence>
<dbReference type="PRINTS" id="PR00463">
    <property type="entry name" value="EP450I"/>
</dbReference>
<dbReference type="AlphaFoldDB" id="A0A0K0EZ54"/>
<sequence>MGHCIIRHAVKLLATTMIGILLLSLIIIYLFNFYKKVKALPPGPMPLPIVGNFLSFDFNKIYLWIYDQKKTYGSIFTIWIPTPQVVFADYDSINEALVTNGDNFLGTNLNGFPENLFQDRPNAGVVFSEGENWRDQRRLSMHILRDFGMSRTVIQDKIHLVIQDFWEYIDNLEDKDNVDLNEIIDLSVGNIINHILFGFMYTQENKEELFEFTKVNEKLFELISSWVIGILNLVPSITKIPGLKKVLYKRMNDNLNKFMEIIKCQIDECKKSYNPNDEPSNFVHAVMKEIESIDSKYSFLNSDHLEGMILDFWSAGIGTTSVTLRWFILFVMKHIDIQKKLQDEIDEVIGRDQLVQLSDKIKMPYMNAFITESNRYANIGGLSLSRRCTKDTFINGYLISKNTIIQPFFWGANMDEKYFKDPFTFNPNRFLDSEGNFKVEHEPMTFGKGKRICAGKSLADAELFLIFTSLLQKYKFTHPYGPIDFSSDSGVIIIPRPYKCKIEKR</sequence>
<keyword evidence="3 7" id="KW-0479">Metal-binding</keyword>
<dbReference type="SUPFAM" id="SSF48264">
    <property type="entry name" value="Cytochrome P450"/>
    <property type="match status" value="1"/>
</dbReference>
<dbReference type="FunFam" id="1.10.630.10:FF:000036">
    <property type="entry name" value="CYtochrome P450 family"/>
    <property type="match status" value="1"/>
</dbReference>